<dbReference type="EMBL" id="MNCJ02000323">
    <property type="protein sequence ID" value="KAF5797013.1"/>
    <property type="molecule type" value="Genomic_DNA"/>
</dbReference>
<dbReference type="Proteomes" id="UP000215914">
    <property type="component" value="Unassembled WGS sequence"/>
</dbReference>
<evidence type="ECO:0000313" key="2">
    <source>
        <dbReference type="Proteomes" id="UP000215914"/>
    </source>
</evidence>
<comment type="caution">
    <text evidence="1">The sequence shown here is derived from an EMBL/GenBank/DDBJ whole genome shotgun (WGS) entry which is preliminary data.</text>
</comment>
<reference evidence="1" key="2">
    <citation type="submission" date="2020-06" db="EMBL/GenBank/DDBJ databases">
        <title>Helianthus annuus Genome sequencing and assembly Release 2.</title>
        <authorList>
            <person name="Gouzy J."/>
            <person name="Langlade N."/>
            <person name="Munos S."/>
        </authorList>
    </citation>
    <scope>NUCLEOTIDE SEQUENCE</scope>
    <source>
        <tissue evidence="1">Leaves</tissue>
    </source>
</reference>
<name>A0A9K3IHK2_HELAN</name>
<gene>
    <name evidence="1" type="ORF">HanXRQr2_Chr08g0358611</name>
</gene>
<sequence>MIQVGLINHLDVKRKGYKKKPSTNDSGLPNKIQCKKLVKVIK</sequence>
<keyword evidence="2" id="KW-1185">Reference proteome</keyword>
<proteinExistence type="predicted"/>
<evidence type="ECO:0000313" key="1">
    <source>
        <dbReference type="EMBL" id="KAF5797013.1"/>
    </source>
</evidence>
<organism evidence="1 2">
    <name type="scientific">Helianthus annuus</name>
    <name type="common">Common sunflower</name>
    <dbReference type="NCBI Taxonomy" id="4232"/>
    <lineage>
        <taxon>Eukaryota</taxon>
        <taxon>Viridiplantae</taxon>
        <taxon>Streptophyta</taxon>
        <taxon>Embryophyta</taxon>
        <taxon>Tracheophyta</taxon>
        <taxon>Spermatophyta</taxon>
        <taxon>Magnoliopsida</taxon>
        <taxon>eudicotyledons</taxon>
        <taxon>Gunneridae</taxon>
        <taxon>Pentapetalae</taxon>
        <taxon>asterids</taxon>
        <taxon>campanulids</taxon>
        <taxon>Asterales</taxon>
        <taxon>Asteraceae</taxon>
        <taxon>Asteroideae</taxon>
        <taxon>Heliantheae alliance</taxon>
        <taxon>Heliantheae</taxon>
        <taxon>Helianthus</taxon>
    </lineage>
</organism>
<dbReference type="AlphaFoldDB" id="A0A9K3IHK2"/>
<protein>
    <submittedName>
        <fullName evidence="1">Uncharacterized protein</fullName>
    </submittedName>
</protein>
<dbReference type="Gramene" id="mRNA:HanXRQr2_Chr08g0358611">
    <property type="protein sequence ID" value="mRNA:HanXRQr2_Chr08g0358611"/>
    <property type="gene ID" value="HanXRQr2_Chr08g0358611"/>
</dbReference>
<accession>A0A9K3IHK2</accession>
<reference evidence="1" key="1">
    <citation type="journal article" date="2017" name="Nature">
        <title>The sunflower genome provides insights into oil metabolism, flowering and Asterid evolution.</title>
        <authorList>
            <person name="Badouin H."/>
            <person name="Gouzy J."/>
            <person name="Grassa C.J."/>
            <person name="Murat F."/>
            <person name="Staton S.E."/>
            <person name="Cottret L."/>
            <person name="Lelandais-Briere C."/>
            <person name="Owens G.L."/>
            <person name="Carrere S."/>
            <person name="Mayjonade B."/>
            <person name="Legrand L."/>
            <person name="Gill N."/>
            <person name="Kane N.C."/>
            <person name="Bowers J.E."/>
            <person name="Hubner S."/>
            <person name="Bellec A."/>
            <person name="Berard A."/>
            <person name="Berges H."/>
            <person name="Blanchet N."/>
            <person name="Boniface M.C."/>
            <person name="Brunel D."/>
            <person name="Catrice O."/>
            <person name="Chaidir N."/>
            <person name="Claudel C."/>
            <person name="Donnadieu C."/>
            <person name="Faraut T."/>
            <person name="Fievet G."/>
            <person name="Helmstetter N."/>
            <person name="King M."/>
            <person name="Knapp S.J."/>
            <person name="Lai Z."/>
            <person name="Le Paslier M.C."/>
            <person name="Lippi Y."/>
            <person name="Lorenzon L."/>
            <person name="Mandel J.R."/>
            <person name="Marage G."/>
            <person name="Marchand G."/>
            <person name="Marquand E."/>
            <person name="Bret-Mestries E."/>
            <person name="Morien E."/>
            <person name="Nambeesan S."/>
            <person name="Nguyen T."/>
            <person name="Pegot-Espagnet P."/>
            <person name="Pouilly N."/>
            <person name="Raftis F."/>
            <person name="Sallet E."/>
            <person name="Schiex T."/>
            <person name="Thomas J."/>
            <person name="Vandecasteele C."/>
            <person name="Vares D."/>
            <person name="Vear F."/>
            <person name="Vautrin S."/>
            <person name="Crespi M."/>
            <person name="Mangin B."/>
            <person name="Burke J.M."/>
            <person name="Salse J."/>
            <person name="Munos S."/>
            <person name="Vincourt P."/>
            <person name="Rieseberg L.H."/>
            <person name="Langlade N.B."/>
        </authorList>
    </citation>
    <scope>NUCLEOTIDE SEQUENCE</scope>
    <source>
        <tissue evidence="1">Leaves</tissue>
    </source>
</reference>